<dbReference type="AlphaFoldDB" id="A0AAP0BVW0"/>
<name>A0AAP0BVW0_9ASPA</name>
<comment type="caution">
    <text evidence="2">The sequence shown here is derived from an EMBL/GenBank/DDBJ whole genome shotgun (WGS) entry which is preliminary data.</text>
</comment>
<accession>A0AAP0BVW0</accession>
<feature type="compositionally biased region" description="Basic residues" evidence="1">
    <location>
        <begin position="12"/>
        <end position="25"/>
    </location>
</feature>
<protein>
    <submittedName>
        <fullName evidence="2">Uncharacterized protein</fullName>
    </submittedName>
</protein>
<feature type="compositionally biased region" description="Low complexity" evidence="1">
    <location>
        <begin position="1"/>
        <end position="11"/>
    </location>
</feature>
<proteinExistence type="predicted"/>
<evidence type="ECO:0000313" key="2">
    <source>
        <dbReference type="EMBL" id="KAK8951555.1"/>
    </source>
</evidence>
<reference evidence="2 3" key="1">
    <citation type="journal article" date="2022" name="Nat. Plants">
        <title>Genomes of leafy and leafless Platanthera orchids illuminate the evolution of mycoheterotrophy.</title>
        <authorList>
            <person name="Li M.H."/>
            <person name="Liu K.W."/>
            <person name="Li Z."/>
            <person name="Lu H.C."/>
            <person name="Ye Q.L."/>
            <person name="Zhang D."/>
            <person name="Wang J.Y."/>
            <person name="Li Y.F."/>
            <person name="Zhong Z.M."/>
            <person name="Liu X."/>
            <person name="Yu X."/>
            <person name="Liu D.K."/>
            <person name="Tu X.D."/>
            <person name="Liu B."/>
            <person name="Hao Y."/>
            <person name="Liao X.Y."/>
            <person name="Jiang Y.T."/>
            <person name="Sun W.H."/>
            <person name="Chen J."/>
            <person name="Chen Y.Q."/>
            <person name="Ai Y."/>
            <person name="Zhai J.W."/>
            <person name="Wu S.S."/>
            <person name="Zhou Z."/>
            <person name="Hsiao Y.Y."/>
            <person name="Wu W.L."/>
            <person name="Chen Y.Y."/>
            <person name="Lin Y.F."/>
            <person name="Hsu J.L."/>
            <person name="Li C.Y."/>
            <person name="Wang Z.W."/>
            <person name="Zhao X."/>
            <person name="Zhong W.Y."/>
            <person name="Ma X.K."/>
            <person name="Ma L."/>
            <person name="Huang J."/>
            <person name="Chen G.Z."/>
            <person name="Huang M.Z."/>
            <person name="Huang L."/>
            <person name="Peng D.H."/>
            <person name="Luo Y.B."/>
            <person name="Zou S.Q."/>
            <person name="Chen S.P."/>
            <person name="Lan S."/>
            <person name="Tsai W.C."/>
            <person name="Van de Peer Y."/>
            <person name="Liu Z.J."/>
        </authorList>
    </citation>
    <scope>NUCLEOTIDE SEQUENCE [LARGE SCALE GENOMIC DNA]</scope>
    <source>
        <strain evidence="2">Lor287</strain>
    </source>
</reference>
<dbReference type="PANTHER" id="PTHR48235">
    <property type="entry name" value="OS01G0916700 PROTEIN"/>
    <property type="match status" value="1"/>
</dbReference>
<sequence>MQPQQPSQTPSHHSHRHHHHHHHHCSSPMNHYPHRRHNSSPHCVHSSLLRPSLLHHIHHHGHHHGHQFNPMSSHLHFRSIAPYMFSSSTPNPCPFPASFSDGCGYSGVSTAAEVFDSVCGFQDLKPDALEHGEEDLEDVFVLTDEWREFFAKSEAKRRMEKEQKNKHRR</sequence>
<keyword evidence="3" id="KW-1185">Reference proteome</keyword>
<gene>
    <name evidence="2" type="ORF">KSP39_PZI003860</name>
</gene>
<organism evidence="2 3">
    <name type="scientific">Platanthera zijinensis</name>
    <dbReference type="NCBI Taxonomy" id="2320716"/>
    <lineage>
        <taxon>Eukaryota</taxon>
        <taxon>Viridiplantae</taxon>
        <taxon>Streptophyta</taxon>
        <taxon>Embryophyta</taxon>
        <taxon>Tracheophyta</taxon>
        <taxon>Spermatophyta</taxon>
        <taxon>Magnoliopsida</taxon>
        <taxon>Liliopsida</taxon>
        <taxon>Asparagales</taxon>
        <taxon>Orchidaceae</taxon>
        <taxon>Orchidoideae</taxon>
        <taxon>Orchideae</taxon>
        <taxon>Orchidinae</taxon>
        <taxon>Platanthera</taxon>
    </lineage>
</organism>
<dbReference type="PANTHER" id="PTHR48235:SF1">
    <property type="entry name" value="OS01G0916700 PROTEIN"/>
    <property type="match status" value="1"/>
</dbReference>
<dbReference type="Proteomes" id="UP001418222">
    <property type="component" value="Unassembled WGS sequence"/>
</dbReference>
<feature type="region of interest" description="Disordered" evidence="1">
    <location>
        <begin position="1"/>
        <end position="44"/>
    </location>
</feature>
<dbReference type="EMBL" id="JBBWWQ010000003">
    <property type="protein sequence ID" value="KAK8951555.1"/>
    <property type="molecule type" value="Genomic_DNA"/>
</dbReference>
<evidence type="ECO:0000256" key="1">
    <source>
        <dbReference type="SAM" id="MobiDB-lite"/>
    </source>
</evidence>
<evidence type="ECO:0000313" key="3">
    <source>
        <dbReference type="Proteomes" id="UP001418222"/>
    </source>
</evidence>